<name>A0A0E4GYK7_MYCLN</name>
<keyword evidence="4" id="KW-0723">Serine/threonine-protein kinase</keyword>
<feature type="region of interest" description="Disordered" evidence="16">
    <location>
        <begin position="289"/>
        <end position="330"/>
    </location>
</feature>
<evidence type="ECO:0000313" key="19">
    <source>
        <dbReference type="Proteomes" id="UP000199251"/>
    </source>
</evidence>
<comment type="subcellular location">
    <subcellularLocation>
        <location evidence="1">Cell membrane</location>
        <topology evidence="1">Single-pass membrane protein</topology>
    </subcellularLocation>
</comment>
<evidence type="ECO:0000256" key="13">
    <source>
        <dbReference type="ARBA" id="ARBA00047899"/>
    </source>
</evidence>
<evidence type="ECO:0000256" key="2">
    <source>
        <dbReference type="ARBA" id="ARBA00012513"/>
    </source>
</evidence>
<evidence type="ECO:0000259" key="17">
    <source>
        <dbReference type="PROSITE" id="PS50011"/>
    </source>
</evidence>
<dbReference type="FunFam" id="3.30.200.20:FF:000035">
    <property type="entry name" value="Serine/threonine protein kinase Stk1"/>
    <property type="match status" value="1"/>
</dbReference>
<dbReference type="InterPro" id="IPR008271">
    <property type="entry name" value="Ser/Thr_kinase_AS"/>
</dbReference>
<dbReference type="Pfam" id="PF00069">
    <property type="entry name" value="Pkinase"/>
    <property type="match status" value="1"/>
</dbReference>
<dbReference type="EC" id="2.7.11.1" evidence="2"/>
<accession>A0A0E4GYK7</accession>
<evidence type="ECO:0000256" key="12">
    <source>
        <dbReference type="ARBA" id="ARBA00023136"/>
    </source>
</evidence>
<keyword evidence="7" id="KW-0812">Transmembrane</keyword>
<dbReference type="STRING" id="141349.BN1232_03501"/>
<evidence type="ECO:0000256" key="10">
    <source>
        <dbReference type="ARBA" id="ARBA00022840"/>
    </source>
</evidence>
<protein>
    <recommendedName>
        <fullName evidence="2">non-specific serine/threonine protein kinase</fullName>
        <ecNumber evidence="2">2.7.11.1</ecNumber>
    </recommendedName>
</protein>
<comment type="catalytic activity">
    <reaction evidence="14">
        <text>L-seryl-[protein] + ATP = O-phospho-L-seryl-[protein] + ADP + H(+)</text>
        <dbReference type="Rhea" id="RHEA:17989"/>
        <dbReference type="Rhea" id="RHEA-COMP:9863"/>
        <dbReference type="Rhea" id="RHEA-COMP:11604"/>
        <dbReference type="ChEBI" id="CHEBI:15378"/>
        <dbReference type="ChEBI" id="CHEBI:29999"/>
        <dbReference type="ChEBI" id="CHEBI:30616"/>
        <dbReference type="ChEBI" id="CHEBI:83421"/>
        <dbReference type="ChEBI" id="CHEBI:456216"/>
        <dbReference type="EC" id="2.7.11.1"/>
    </reaction>
</comment>
<dbReference type="Gene3D" id="3.30.200.20">
    <property type="entry name" value="Phosphorylase Kinase, domain 1"/>
    <property type="match status" value="1"/>
</dbReference>
<dbReference type="GO" id="GO:0005886">
    <property type="term" value="C:plasma membrane"/>
    <property type="evidence" value="ECO:0007669"/>
    <property type="project" value="UniProtKB-SubCell"/>
</dbReference>
<dbReference type="GO" id="GO:0045717">
    <property type="term" value="P:negative regulation of fatty acid biosynthetic process"/>
    <property type="evidence" value="ECO:0007669"/>
    <property type="project" value="UniProtKB-ARBA"/>
</dbReference>
<evidence type="ECO:0000256" key="14">
    <source>
        <dbReference type="ARBA" id="ARBA00048679"/>
    </source>
</evidence>
<dbReference type="SUPFAM" id="SSF56112">
    <property type="entry name" value="Protein kinase-like (PK-like)"/>
    <property type="match status" value="1"/>
</dbReference>
<keyword evidence="10 15" id="KW-0067">ATP-binding</keyword>
<evidence type="ECO:0000256" key="9">
    <source>
        <dbReference type="ARBA" id="ARBA00022777"/>
    </source>
</evidence>
<dbReference type="GO" id="GO:0005524">
    <property type="term" value="F:ATP binding"/>
    <property type="evidence" value="ECO:0007669"/>
    <property type="project" value="UniProtKB-UniRule"/>
</dbReference>
<dbReference type="PANTHER" id="PTHR43289">
    <property type="entry name" value="MITOGEN-ACTIVATED PROTEIN KINASE KINASE KINASE 20-RELATED"/>
    <property type="match status" value="1"/>
</dbReference>
<dbReference type="PROSITE" id="PS50011">
    <property type="entry name" value="PROTEIN_KINASE_DOM"/>
    <property type="match status" value="1"/>
</dbReference>
<evidence type="ECO:0000256" key="8">
    <source>
        <dbReference type="ARBA" id="ARBA00022741"/>
    </source>
</evidence>
<gene>
    <name evidence="18" type="ORF">BN1232_03501</name>
</gene>
<keyword evidence="8 15" id="KW-0547">Nucleotide-binding</keyword>
<keyword evidence="9 18" id="KW-0418">Kinase</keyword>
<dbReference type="RefSeq" id="WP_420845361.1">
    <property type="nucleotide sequence ID" value="NZ_CTEE01000001.1"/>
</dbReference>
<comment type="catalytic activity">
    <reaction evidence="13">
        <text>L-threonyl-[protein] + ATP = O-phospho-L-threonyl-[protein] + ADP + H(+)</text>
        <dbReference type="Rhea" id="RHEA:46608"/>
        <dbReference type="Rhea" id="RHEA-COMP:11060"/>
        <dbReference type="Rhea" id="RHEA-COMP:11605"/>
        <dbReference type="ChEBI" id="CHEBI:15378"/>
        <dbReference type="ChEBI" id="CHEBI:30013"/>
        <dbReference type="ChEBI" id="CHEBI:30616"/>
        <dbReference type="ChEBI" id="CHEBI:61977"/>
        <dbReference type="ChEBI" id="CHEBI:456216"/>
        <dbReference type="EC" id="2.7.11.1"/>
    </reaction>
</comment>
<keyword evidence="6" id="KW-0808">Transferase</keyword>
<evidence type="ECO:0000256" key="11">
    <source>
        <dbReference type="ARBA" id="ARBA00022989"/>
    </source>
</evidence>
<evidence type="ECO:0000256" key="6">
    <source>
        <dbReference type="ARBA" id="ARBA00022679"/>
    </source>
</evidence>
<evidence type="ECO:0000256" key="5">
    <source>
        <dbReference type="ARBA" id="ARBA00022553"/>
    </source>
</evidence>
<dbReference type="Gene3D" id="1.10.510.10">
    <property type="entry name" value="Transferase(Phosphotransferase) domain 1"/>
    <property type="match status" value="1"/>
</dbReference>
<feature type="compositionally biased region" description="Polar residues" evidence="16">
    <location>
        <begin position="292"/>
        <end position="308"/>
    </location>
</feature>
<sequence length="517" mass="54576">MQRAQGSELKVALSLIVDDVGRGAVDGTPFGRYRLTELLGRGGMGEVWRAYDPEMNRVVALKVLAPSFADDQAFQERFRREARSAAGLDEPHVVPIHDFGEVDGRLYVTMRLIHGRDLRDLLNDGPLPPARAVGIIEQIASALRAAHEIGLVHRDVKPSNILVAEDDFAYLIDFGIARAAAESSMTITGATMGTPAYMSPERLNAGRADARADIYALACVLHEALTGQRPFPGESLEQQLVGHLTSPPPRPSTLQTGVPEAMDAVVATGMAKDPDHRYATAKDLAQAARAALTTSGPREADSPQNSATAGVPTQFAPVLNPTQPPPPIPASSGRTKLVVGAVSLLAVATAVVAIVIATTSSSGGGVASSSRVSTARGTGTAPVGNPVSRLLAVVPNSERCTPVASAHPGSLAAVHCPTAISNNGYLELVYHLFPDQATQNNAFHSLNFVPCPGAAASPQPWQRPSAQHTEGQVGCLVSDGFEVMWTIQSQLVTGDARGQPPNVSLDNVYQWWAAQYQ</sequence>
<dbReference type="PROSITE" id="PS00107">
    <property type="entry name" value="PROTEIN_KINASE_ATP"/>
    <property type="match status" value="1"/>
</dbReference>
<keyword evidence="11" id="KW-1133">Transmembrane helix</keyword>
<evidence type="ECO:0000256" key="15">
    <source>
        <dbReference type="PROSITE-ProRule" id="PRU10141"/>
    </source>
</evidence>
<feature type="binding site" evidence="15">
    <location>
        <position position="62"/>
    </location>
    <ligand>
        <name>ATP</name>
        <dbReference type="ChEBI" id="CHEBI:30616"/>
    </ligand>
</feature>
<dbReference type="EMBL" id="CTEE01000001">
    <property type="protein sequence ID" value="CQD16237.1"/>
    <property type="molecule type" value="Genomic_DNA"/>
</dbReference>
<proteinExistence type="predicted"/>
<keyword evidence="3" id="KW-1003">Cell membrane</keyword>
<evidence type="ECO:0000256" key="7">
    <source>
        <dbReference type="ARBA" id="ARBA00022692"/>
    </source>
</evidence>
<organism evidence="18 19">
    <name type="scientific">Mycobacterium lentiflavum</name>
    <dbReference type="NCBI Taxonomy" id="141349"/>
    <lineage>
        <taxon>Bacteria</taxon>
        <taxon>Bacillati</taxon>
        <taxon>Actinomycetota</taxon>
        <taxon>Actinomycetes</taxon>
        <taxon>Mycobacteriales</taxon>
        <taxon>Mycobacteriaceae</taxon>
        <taxon>Mycobacterium</taxon>
        <taxon>Mycobacterium simiae complex</taxon>
    </lineage>
</organism>
<dbReference type="GO" id="GO:0004674">
    <property type="term" value="F:protein serine/threonine kinase activity"/>
    <property type="evidence" value="ECO:0007669"/>
    <property type="project" value="UniProtKB-KW"/>
</dbReference>
<dbReference type="PROSITE" id="PS00108">
    <property type="entry name" value="PROTEIN_KINASE_ST"/>
    <property type="match status" value="1"/>
</dbReference>
<reference evidence="18 19" key="1">
    <citation type="submission" date="2015-03" db="EMBL/GenBank/DDBJ databases">
        <authorList>
            <person name="Urmite Genomes"/>
        </authorList>
    </citation>
    <scope>NUCLEOTIDE SEQUENCE [LARGE SCALE GENOMIC DNA]</scope>
    <source>
        <strain evidence="18 19">CSUR P1491</strain>
    </source>
</reference>
<dbReference type="PANTHER" id="PTHR43289:SF6">
    <property type="entry name" value="SERINE_THREONINE-PROTEIN KINASE NEKL-3"/>
    <property type="match status" value="1"/>
</dbReference>
<evidence type="ECO:0000256" key="4">
    <source>
        <dbReference type="ARBA" id="ARBA00022527"/>
    </source>
</evidence>
<dbReference type="SMART" id="SM00220">
    <property type="entry name" value="S_TKc"/>
    <property type="match status" value="1"/>
</dbReference>
<evidence type="ECO:0000313" key="18">
    <source>
        <dbReference type="EMBL" id="CQD16237.1"/>
    </source>
</evidence>
<dbReference type="Proteomes" id="UP000199251">
    <property type="component" value="Unassembled WGS sequence"/>
</dbReference>
<keyword evidence="12" id="KW-0472">Membrane</keyword>
<evidence type="ECO:0000256" key="3">
    <source>
        <dbReference type="ARBA" id="ARBA00022475"/>
    </source>
</evidence>
<dbReference type="InterPro" id="IPR000719">
    <property type="entry name" value="Prot_kinase_dom"/>
</dbReference>
<dbReference type="AlphaFoldDB" id="A0A0E4GYK7"/>
<dbReference type="InterPro" id="IPR017441">
    <property type="entry name" value="Protein_kinase_ATP_BS"/>
</dbReference>
<keyword evidence="5" id="KW-0597">Phosphoprotein</keyword>
<feature type="domain" description="Protein kinase" evidence="17">
    <location>
        <begin position="33"/>
        <end position="292"/>
    </location>
</feature>
<evidence type="ECO:0000256" key="1">
    <source>
        <dbReference type="ARBA" id="ARBA00004162"/>
    </source>
</evidence>
<dbReference type="CDD" id="cd14014">
    <property type="entry name" value="STKc_PknB_like"/>
    <property type="match status" value="1"/>
</dbReference>
<dbReference type="FunFam" id="1.10.510.10:FF:000021">
    <property type="entry name" value="Serine/threonine protein kinase"/>
    <property type="match status" value="1"/>
</dbReference>
<dbReference type="InterPro" id="IPR011009">
    <property type="entry name" value="Kinase-like_dom_sf"/>
</dbReference>
<evidence type="ECO:0000256" key="16">
    <source>
        <dbReference type="SAM" id="MobiDB-lite"/>
    </source>
</evidence>